<dbReference type="Proteomes" id="UP001596074">
    <property type="component" value="Unassembled WGS sequence"/>
</dbReference>
<sequence>MLIVTTDGLPGYEIRSVLGEALGVAVRADQGSSGPAGHPGSSATFRVTGEQQPPGLAAARREAVERLGEEARRKGANAVVGMCFDTAALAGGGHEVCAYGTAVWAEAAQGAQPGHSASIPQAQQPQPQQGGMPPYGDPQPGGPPMAARNLTIGLHDRPR</sequence>
<comment type="caution">
    <text evidence="3">The sequence shown here is derived from an EMBL/GenBank/DDBJ whole genome shotgun (WGS) entry which is preliminary data.</text>
</comment>
<evidence type="ECO:0000313" key="4">
    <source>
        <dbReference type="Proteomes" id="UP001596074"/>
    </source>
</evidence>
<comment type="similarity">
    <text evidence="1">Belongs to the UPF0145 family.</text>
</comment>
<dbReference type="InterPro" id="IPR035439">
    <property type="entry name" value="UPF0145_dom_sf"/>
</dbReference>
<feature type="region of interest" description="Disordered" evidence="2">
    <location>
        <begin position="108"/>
        <end position="159"/>
    </location>
</feature>
<name>A0ABW1A6E3_9ACTN</name>
<dbReference type="EMBL" id="JBHSON010000049">
    <property type="protein sequence ID" value="MFC5750108.1"/>
    <property type="molecule type" value="Genomic_DNA"/>
</dbReference>
<accession>A0ABW1A6E3</accession>
<organism evidence="3 4">
    <name type="scientific">Actinomadura rugatobispora</name>
    <dbReference type="NCBI Taxonomy" id="1994"/>
    <lineage>
        <taxon>Bacteria</taxon>
        <taxon>Bacillati</taxon>
        <taxon>Actinomycetota</taxon>
        <taxon>Actinomycetes</taxon>
        <taxon>Streptosporangiales</taxon>
        <taxon>Thermomonosporaceae</taxon>
        <taxon>Actinomadura</taxon>
    </lineage>
</organism>
<feature type="region of interest" description="Disordered" evidence="2">
    <location>
        <begin position="28"/>
        <end position="56"/>
    </location>
</feature>
<evidence type="ECO:0000256" key="2">
    <source>
        <dbReference type="SAM" id="MobiDB-lite"/>
    </source>
</evidence>
<dbReference type="Gene3D" id="3.30.110.70">
    <property type="entry name" value="Hypothetical protein apc22750. Chain B"/>
    <property type="match status" value="1"/>
</dbReference>
<dbReference type="Pfam" id="PF01906">
    <property type="entry name" value="YbjQ_1"/>
    <property type="match status" value="1"/>
</dbReference>
<dbReference type="RefSeq" id="WP_378285832.1">
    <property type="nucleotide sequence ID" value="NZ_JBHSON010000049.1"/>
</dbReference>
<keyword evidence="4" id="KW-1185">Reference proteome</keyword>
<feature type="compositionally biased region" description="Low complexity" evidence="2">
    <location>
        <begin position="120"/>
        <end position="134"/>
    </location>
</feature>
<evidence type="ECO:0000313" key="3">
    <source>
        <dbReference type="EMBL" id="MFC5750108.1"/>
    </source>
</evidence>
<dbReference type="PANTHER" id="PTHR34068">
    <property type="entry name" value="UPF0145 PROTEIN YBJQ"/>
    <property type="match status" value="1"/>
</dbReference>
<reference evidence="4" key="1">
    <citation type="journal article" date="2019" name="Int. J. Syst. Evol. Microbiol.">
        <title>The Global Catalogue of Microorganisms (GCM) 10K type strain sequencing project: providing services to taxonomists for standard genome sequencing and annotation.</title>
        <authorList>
            <consortium name="The Broad Institute Genomics Platform"/>
            <consortium name="The Broad Institute Genome Sequencing Center for Infectious Disease"/>
            <person name="Wu L."/>
            <person name="Ma J."/>
        </authorList>
    </citation>
    <scope>NUCLEOTIDE SEQUENCE [LARGE SCALE GENOMIC DNA]</scope>
    <source>
        <strain evidence="4">KCTC 42087</strain>
    </source>
</reference>
<gene>
    <name evidence="3" type="ORF">ACFPZN_31155</name>
</gene>
<dbReference type="InterPro" id="IPR002765">
    <property type="entry name" value="UPF0145_YbjQ-like"/>
</dbReference>
<protein>
    <submittedName>
        <fullName evidence="3">YbjQ family protein</fullName>
    </submittedName>
</protein>
<proteinExistence type="inferred from homology"/>
<feature type="compositionally biased region" description="Low complexity" evidence="2">
    <location>
        <begin position="31"/>
        <end position="43"/>
    </location>
</feature>
<evidence type="ECO:0000256" key="1">
    <source>
        <dbReference type="ARBA" id="ARBA00010751"/>
    </source>
</evidence>
<dbReference type="SUPFAM" id="SSF117782">
    <property type="entry name" value="YbjQ-like"/>
    <property type="match status" value="1"/>
</dbReference>
<dbReference type="PANTHER" id="PTHR34068:SF2">
    <property type="entry name" value="UPF0145 PROTEIN SCO3412"/>
    <property type="match status" value="1"/>
</dbReference>